<dbReference type="Gene3D" id="4.10.240.10">
    <property type="entry name" value="Zn(2)-C6 fungal-type DNA-binding domain"/>
    <property type="match status" value="1"/>
</dbReference>
<keyword evidence="6" id="KW-0539">Nucleus</keyword>
<feature type="compositionally biased region" description="Polar residues" evidence="7">
    <location>
        <begin position="496"/>
        <end position="506"/>
    </location>
</feature>
<feature type="domain" description="Zn(2)-C6 fungal-type" evidence="8">
    <location>
        <begin position="389"/>
        <end position="421"/>
    </location>
</feature>
<feature type="compositionally biased region" description="Pro residues" evidence="7">
    <location>
        <begin position="261"/>
        <end position="284"/>
    </location>
</feature>
<feature type="compositionally biased region" description="Polar residues" evidence="7">
    <location>
        <begin position="1253"/>
        <end position="1271"/>
    </location>
</feature>
<dbReference type="Pfam" id="PF00172">
    <property type="entry name" value="Zn_clus"/>
    <property type="match status" value="1"/>
</dbReference>
<evidence type="ECO:0000256" key="3">
    <source>
        <dbReference type="ARBA" id="ARBA00023015"/>
    </source>
</evidence>
<dbReference type="GO" id="GO:0006351">
    <property type="term" value="P:DNA-templated transcription"/>
    <property type="evidence" value="ECO:0007669"/>
    <property type="project" value="InterPro"/>
</dbReference>
<dbReference type="InterPro" id="IPR052073">
    <property type="entry name" value="Amide_Lactam_Regulators"/>
</dbReference>
<feature type="region of interest" description="Disordered" evidence="7">
    <location>
        <begin position="1136"/>
        <end position="1162"/>
    </location>
</feature>
<feature type="compositionally biased region" description="Low complexity" evidence="7">
    <location>
        <begin position="181"/>
        <end position="198"/>
    </location>
</feature>
<proteinExistence type="predicted"/>
<dbReference type="GO" id="GO:0000981">
    <property type="term" value="F:DNA-binding transcription factor activity, RNA polymerase II-specific"/>
    <property type="evidence" value="ECO:0007669"/>
    <property type="project" value="InterPro"/>
</dbReference>
<dbReference type="HOGENOM" id="CLU_006329_0_1_1"/>
<evidence type="ECO:0000259" key="8">
    <source>
        <dbReference type="PROSITE" id="PS50048"/>
    </source>
</evidence>
<dbReference type="InterPro" id="IPR007219">
    <property type="entry name" value="XnlR_reg_dom"/>
</dbReference>
<dbReference type="InterPro" id="IPR001138">
    <property type="entry name" value="Zn2Cys6_DnaBD"/>
</dbReference>
<feature type="region of interest" description="Disordered" evidence="7">
    <location>
        <begin position="1037"/>
        <end position="1107"/>
    </location>
</feature>
<gene>
    <name evidence="9" type="ORF">CFIO01_10413</name>
</gene>
<evidence type="ECO:0000256" key="5">
    <source>
        <dbReference type="ARBA" id="ARBA00023163"/>
    </source>
</evidence>
<feature type="compositionally biased region" description="Low complexity" evidence="7">
    <location>
        <begin position="1010"/>
        <end position="1020"/>
    </location>
</feature>
<feature type="region of interest" description="Disordered" evidence="7">
    <location>
        <begin position="425"/>
        <end position="506"/>
    </location>
</feature>
<comment type="caution">
    <text evidence="9">The sequence shown here is derived from an EMBL/GenBank/DDBJ whole genome shotgun (WGS) entry which is preliminary data.</text>
</comment>
<dbReference type="GO" id="GO:0003677">
    <property type="term" value="F:DNA binding"/>
    <property type="evidence" value="ECO:0007669"/>
    <property type="project" value="UniProtKB-KW"/>
</dbReference>
<feature type="region of interest" description="Disordered" evidence="7">
    <location>
        <begin position="1174"/>
        <end position="1271"/>
    </location>
</feature>
<keyword evidence="4" id="KW-0238">DNA-binding</keyword>
<accession>A0A010R9I1</accession>
<feature type="compositionally biased region" description="Pro residues" evidence="7">
    <location>
        <begin position="475"/>
        <end position="489"/>
    </location>
</feature>
<feature type="compositionally biased region" description="Low complexity" evidence="7">
    <location>
        <begin position="324"/>
        <end position="348"/>
    </location>
</feature>
<dbReference type="SUPFAM" id="SSF57701">
    <property type="entry name" value="Zn2/Cys6 DNA-binding domain"/>
    <property type="match status" value="1"/>
</dbReference>
<feature type="compositionally biased region" description="Polar residues" evidence="7">
    <location>
        <begin position="1076"/>
        <end position="1107"/>
    </location>
</feature>
<dbReference type="OrthoDB" id="25391at2759"/>
<evidence type="ECO:0000256" key="2">
    <source>
        <dbReference type="ARBA" id="ARBA00022833"/>
    </source>
</evidence>
<sequence>MAVLQWPSVPNLEEDGDIEFPGVVLLKQQQQETHQHYQRSEQLSQQNYFGFAEETKQDTGFPELGKETDSEARKHSLDHHVSRDLDLNLTFSLDLGIDGDIDLPAAQVDAAESGILTENNYSAIVGLRQQSESNPTSVLFPFHQPQQSQQEEGEEEERTEQHQLLFDTEEQQQKYQKKYQKPYQRQQQQQQQQQQQGHHLQHRHHSHSPYPAGQASHHHHNQQAPLPPSIPFPVSVPAPPTPAPPAPTHPESAPEPDVVAPGPPEPVTRPLPHLFPPSGPPPITSRPEKFVDEPLHHYPHDSIAAHSSRSPMDVDMSSTDLPAQQQQQQQQLNQQQSPQKSESPSQAPGTSTNPAGTSPNAQGSSAAAAAAAAAAANHLSFRRQRASRACETCHARKVRCDAASLGVPCTNCVAFQIECRIPTPKRKKTTNAGTNKDSDRSASASPFPHAPSHGLTEVCSSEKGDNAEERSPRAPSVPAPGPGTFPPRTPAVYHTTDGTPSSTYTESQARKEEVDSGTYLNLVMKPKFTRAPITDAGRVAYLGESSNLTLLVHDRQGSSDVVHYPLPENVRGSRARLTELDNVEIDILHQRGAFLLPPRSLCDELIDSYFKWIHPIVPVINRTRFMRQYRDPKNPPSLLLLQAVLLAGSRVCTNPQLMDANGSTTPAALTFYKRAKALYDANYEDDRVTIVQSLLLMGWYWEGPEDVTKNVFYWSRVATIVAQGSGMHRSVEQSQLSRSDKRLWKRIWWTLFTRDRSVAVALGRPVHINLDDSDVEMLTEDDFIEDDGDRNSEYPPDPIHVQFFMQYVKLCEIMGLVLSQQYSVASKGRQRNAIDLTHSDMALADWLQNCPKIVYWEVARHHFWSALLHSNYYTTLCLLHRAHMPPNGGSRFPDDSPYPSRNIAFQAAAMITSIIENLAAHGELRFCPAFVVYSLFSALIMHVYQMRSPVPSIQQVTQDRLRTCMQALKEVSRVWLVGKMVYTLFESIIGNKVLEERLQKAAGKRHRKAQQALAQLEQQQRPQDVAKRKYDDMAIDFSVNTPTPQESYERSRPQTPSHMKGDGGPNQQTMPPPITSPNARQNADTFMGGTSSRPQTRPATPFNPSFSVPATPPDLYLVTRNSPNISQSLWENFQPDQLFPDSASMPAFPHMSPPPNHHGLDTGLMAQLQNQNTSHGLPAQNTQFQARGPTKQGLSGSPQQGTNVLGSGMQGFQQQQPQQQQQAHGQAQGSNNNNSLNSNLWTANFDGLMPDGQSPSDSWSTGSAQGQPVPNTLNVEDWFQFFGINNGDLASMNLDLGLGPQ</sequence>
<dbReference type="eggNOG" id="ENOG502QV53">
    <property type="taxonomic scope" value="Eukaryota"/>
</dbReference>
<dbReference type="KEGG" id="cfj:CFIO01_10413"/>
<evidence type="ECO:0000256" key="6">
    <source>
        <dbReference type="ARBA" id="ARBA00023242"/>
    </source>
</evidence>
<keyword evidence="2" id="KW-0862">Zinc</keyword>
<evidence type="ECO:0000256" key="1">
    <source>
        <dbReference type="ARBA" id="ARBA00022723"/>
    </source>
</evidence>
<evidence type="ECO:0000256" key="4">
    <source>
        <dbReference type="ARBA" id="ARBA00023125"/>
    </source>
</evidence>
<dbReference type="PANTHER" id="PTHR47171:SF3">
    <property type="entry name" value="FARA-RELATED"/>
    <property type="match status" value="1"/>
</dbReference>
<evidence type="ECO:0000313" key="10">
    <source>
        <dbReference type="Proteomes" id="UP000020467"/>
    </source>
</evidence>
<feature type="region of interest" description="Disordered" evidence="7">
    <location>
        <begin position="1009"/>
        <end position="1028"/>
    </location>
</feature>
<keyword evidence="3" id="KW-0805">Transcription regulation</keyword>
<dbReference type="CDD" id="cd00067">
    <property type="entry name" value="GAL4"/>
    <property type="match status" value="1"/>
</dbReference>
<evidence type="ECO:0000313" key="9">
    <source>
        <dbReference type="EMBL" id="EXF74369.1"/>
    </source>
</evidence>
<dbReference type="CDD" id="cd12148">
    <property type="entry name" value="fungal_TF_MHR"/>
    <property type="match status" value="1"/>
</dbReference>
<name>A0A010R9I1_9PEZI</name>
<dbReference type="SMART" id="SM00906">
    <property type="entry name" value="Fungal_trans"/>
    <property type="match status" value="1"/>
</dbReference>
<feature type="compositionally biased region" description="Basic and acidic residues" evidence="7">
    <location>
        <begin position="286"/>
        <end position="300"/>
    </location>
</feature>
<feature type="compositionally biased region" description="Polar residues" evidence="7">
    <location>
        <begin position="1192"/>
        <end position="1205"/>
    </location>
</feature>
<feature type="region of interest" description="Disordered" evidence="7">
    <location>
        <begin position="135"/>
        <end position="373"/>
    </location>
</feature>
<dbReference type="SMART" id="SM00066">
    <property type="entry name" value="GAL4"/>
    <property type="match status" value="1"/>
</dbReference>
<organism evidence="9 10">
    <name type="scientific">Colletotrichum fioriniae PJ7</name>
    <dbReference type="NCBI Taxonomy" id="1445577"/>
    <lineage>
        <taxon>Eukaryota</taxon>
        <taxon>Fungi</taxon>
        <taxon>Dikarya</taxon>
        <taxon>Ascomycota</taxon>
        <taxon>Pezizomycotina</taxon>
        <taxon>Sordariomycetes</taxon>
        <taxon>Hypocreomycetidae</taxon>
        <taxon>Glomerellales</taxon>
        <taxon>Glomerellaceae</taxon>
        <taxon>Colletotrichum</taxon>
        <taxon>Colletotrichum acutatum species complex</taxon>
    </lineage>
</organism>
<feature type="compositionally biased region" description="Low complexity" evidence="7">
    <location>
        <begin position="441"/>
        <end position="453"/>
    </location>
</feature>
<dbReference type="Pfam" id="PF04082">
    <property type="entry name" value="Fungal_trans"/>
    <property type="match status" value="1"/>
</dbReference>
<feature type="compositionally biased region" description="Polar residues" evidence="7">
    <location>
        <begin position="1174"/>
        <end position="1185"/>
    </location>
</feature>
<dbReference type="InterPro" id="IPR036864">
    <property type="entry name" value="Zn2-C6_fun-type_DNA-bd_sf"/>
</dbReference>
<dbReference type="EMBL" id="JARH01000996">
    <property type="protein sequence ID" value="EXF74369.1"/>
    <property type="molecule type" value="Genomic_DNA"/>
</dbReference>
<dbReference type="PANTHER" id="PTHR47171">
    <property type="entry name" value="FARA-RELATED"/>
    <property type="match status" value="1"/>
</dbReference>
<feature type="compositionally biased region" description="Polar residues" evidence="7">
    <location>
        <begin position="305"/>
        <end position="323"/>
    </location>
</feature>
<protein>
    <submittedName>
        <fullName evidence="9">Fungal specific transcription factor domain-containing protein</fullName>
    </submittedName>
</protein>
<feature type="compositionally biased region" description="Pro residues" evidence="7">
    <location>
        <begin position="225"/>
        <end position="248"/>
    </location>
</feature>
<dbReference type="PROSITE" id="PS50048">
    <property type="entry name" value="ZN2_CY6_FUNGAL_2"/>
    <property type="match status" value="1"/>
</dbReference>
<feature type="compositionally biased region" description="Basic and acidic residues" evidence="7">
    <location>
        <begin position="460"/>
        <end position="472"/>
    </location>
</feature>
<evidence type="ECO:0000256" key="7">
    <source>
        <dbReference type="SAM" id="MobiDB-lite"/>
    </source>
</evidence>
<keyword evidence="5" id="KW-0804">Transcription</keyword>
<feature type="compositionally biased region" description="Low complexity" evidence="7">
    <location>
        <begin position="1206"/>
        <end position="1239"/>
    </location>
</feature>
<dbReference type="PROSITE" id="PS00463">
    <property type="entry name" value="ZN2_CY6_FUNGAL_1"/>
    <property type="match status" value="1"/>
</dbReference>
<keyword evidence="10" id="KW-1185">Reference proteome</keyword>
<feature type="compositionally biased region" description="Polar residues" evidence="7">
    <location>
        <begin position="349"/>
        <end position="365"/>
    </location>
</feature>
<keyword evidence="1" id="KW-0479">Metal-binding</keyword>
<dbReference type="Proteomes" id="UP000020467">
    <property type="component" value="Unassembled WGS sequence"/>
</dbReference>
<dbReference type="GO" id="GO:0008270">
    <property type="term" value="F:zinc ion binding"/>
    <property type="evidence" value="ECO:0007669"/>
    <property type="project" value="InterPro"/>
</dbReference>
<reference evidence="9 10" key="1">
    <citation type="submission" date="2014-02" db="EMBL/GenBank/DDBJ databases">
        <title>The genome sequence of Colletotrichum fioriniae PJ7.</title>
        <authorList>
            <person name="Baroncelli R."/>
            <person name="Thon M.R."/>
        </authorList>
    </citation>
    <scope>NUCLEOTIDE SEQUENCE [LARGE SCALE GENOMIC DNA]</scope>
    <source>
        <strain evidence="9 10">PJ7</strain>
    </source>
</reference>